<dbReference type="Proteomes" id="UP001216674">
    <property type="component" value="Unassembled WGS sequence"/>
</dbReference>
<organism evidence="12 13">
    <name type="scientific">Cupriavidus basilensis</name>
    <dbReference type="NCBI Taxonomy" id="68895"/>
    <lineage>
        <taxon>Bacteria</taxon>
        <taxon>Pseudomonadati</taxon>
        <taxon>Pseudomonadota</taxon>
        <taxon>Betaproteobacteria</taxon>
        <taxon>Burkholderiales</taxon>
        <taxon>Burkholderiaceae</taxon>
        <taxon>Cupriavidus</taxon>
    </lineage>
</organism>
<evidence type="ECO:0000259" key="11">
    <source>
        <dbReference type="Pfam" id="PF13609"/>
    </source>
</evidence>
<dbReference type="RefSeq" id="WP_276265665.1">
    <property type="nucleotide sequence ID" value="NZ_JARJLM010000293.1"/>
</dbReference>
<dbReference type="InterPro" id="IPR050298">
    <property type="entry name" value="Gram-neg_bact_OMP"/>
</dbReference>
<evidence type="ECO:0000256" key="2">
    <source>
        <dbReference type="ARBA" id="ARBA00011233"/>
    </source>
</evidence>
<keyword evidence="5" id="KW-0812">Transmembrane</keyword>
<evidence type="ECO:0000256" key="3">
    <source>
        <dbReference type="ARBA" id="ARBA00022448"/>
    </source>
</evidence>
<keyword evidence="10" id="KW-0998">Cell outer membrane</keyword>
<dbReference type="Gene3D" id="2.40.160.10">
    <property type="entry name" value="Porin"/>
    <property type="match status" value="1"/>
</dbReference>
<evidence type="ECO:0000256" key="6">
    <source>
        <dbReference type="ARBA" id="ARBA00022729"/>
    </source>
</evidence>
<comment type="caution">
    <text evidence="12">The sequence shown here is derived from an EMBL/GenBank/DDBJ whole genome shotgun (WGS) entry which is preliminary data.</text>
</comment>
<dbReference type="CDD" id="cd00342">
    <property type="entry name" value="gram_neg_porins"/>
    <property type="match status" value="1"/>
</dbReference>
<proteinExistence type="predicted"/>
<keyword evidence="8" id="KW-0626">Porin</keyword>
<keyword evidence="7" id="KW-0406">Ion transport</keyword>
<evidence type="ECO:0000256" key="10">
    <source>
        <dbReference type="ARBA" id="ARBA00023237"/>
    </source>
</evidence>
<evidence type="ECO:0000256" key="7">
    <source>
        <dbReference type="ARBA" id="ARBA00023065"/>
    </source>
</evidence>
<dbReference type="InterPro" id="IPR023614">
    <property type="entry name" value="Porin_dom_sf"/>
</dbReference>
<comment type="subunit">
    <text evidence="2">Homotrimer.</text>
</comment>
<name>A0ABT6APX9_9BURK</name>
<dbReference type="PANTHER" id="PTHR34501">
    <property type="entry name" value="PROTEIN YDDL-RELATED"/>
    <property type="match status" value="1"/>
</dbReference>
<gene>
    <name evidence="12" type="ORF">P3W85_17190</name>
</gene>
<evidence type="ECO:0000256" key="1">
    <source>
        <dbReference type="ARBA" id="ARBA00004571"/>
    </source>
</evidence>
<reference evidence="12 13" key="1">
    <citation type="submission" date="2023-03" db="EMBL/GenBank/DDBJ databases">
        <title>Draft assemblies of triclosan tolerant bacteria isolated from returned activated sludge.</title>
        <authorList>
            <person name="Van Hamelsveld S."/>
        </authorList>
    </citation>
    <scope>NUCLEOTIDE SEQUENCE [LARGE SCALE GENOMIC DNA]</scope>
    <source>
        <strain evidence="12 13">GW210010_S58</strain>
    </source>
</reference>
<dbReference type="EMBL" id="JARJLM010000293">
    <property type="protein sequence ID" value="MDF3834681.1"/>
    <property type="molecule type" value="Genomic_DNA"/>
</dbReference>
<protein>
    <submittedName>
        <fullName evidence="12">Porin</fullName>
    </submittedName>
</protein>
<accession>A0ABT6APX9</accession>
<feature type="non-terminal residue" evidence="12">
    <location>
        <position position="1"/>
    </location>
</feature>
<evidence type="ECO:0000256" key="9">
    <source>
        <dbReference type="ARBA" id="ARBA00023136"/>
    </source>
</evidence>
<dbReference type="InterPro" id="IPR033900">
    <property type="entry name" value="Gram_neg_porin_domain"/>
</dbReference>
<comment type="subcellular location">
    <subcellularLocation>
        <location evidence="1">Cell outer membrane</location>
        <topology evidence="1">Multi-pass membrane protein</topology>
    </subcellularLocation>
</comment>
<evidence type="ECO:0000313" key="12">
    <source>
        <dbReference type="EMBL" id="MDF3834681.1"/>
    </source>
</evidence>
<dbReference type="Pfam" id="PF13609">
    <property type="entry name" value="Porin_4"/>
    <property type="match status" value="1"/>
</dbReference>
<keyword evidence="4" id="KW-1134">Transmembrane beta strand</keyword>
<evidence type="ECO:0000313" key="13">
    <source>
        <dbReference type="Proteomes" id="UP001216674"/>
    </source>
</evidence>
<dbReference type="SUPFAM" id="SSF56935">
    <property type="entry name" value="Porins"/>
    <property type="match status" value="1"/>
</dbReference>
<evidence type="ECO:0000256" key="5">
    <source>
        <dbReference type="ARBA" id="ARBA00022692"/>
    </source>
</evidence>
<keyword evidence="9" id="KW-0472">Membrane</keyword>
<keyword evidence="3" id="KW-0813">Transport</keyword>
<keyword evidence="6" id="KW-0732">Signal</keyword>
<dbReference type="PANTHER" id="PTHR34501:SF9">
    <property type="entry name" value="MAJOR OUTER MEMBRANE PROTEIN P.IA"/>
    <property type="match status" value="1"/>
</dbReference>
<evidence type="ECO:0000256" key="4">
    <source>
        <dbReference type="ARBA" id="ARBA00022452"/>
    </source>
</evidence>
<sequence>ALTFDITPALNTALNAAPGATRKSASRSFGARAARQACEGASRCLPALACAAVLAPTAPPAHALGSLTLYGLADVGIFRPAPGQPVQIGTMQRSLIGLRGSEPLGAGWAATMHLQTRFDMGDGRLEGSGASPYFQGESTVGIKSPYGDLRFGRALTPMWQYDWQYDSWDNFNRLSSVAWYVYHPSYRTDPYHNGPAGEYSRLNNGVFYDSPKWGGVHVHVSAGVEKNETPDAAGNRDRARPLAASLNYDAGPWSAMLTAERNAAYDNTWFAGLAYAFSKVRLMASYSQTHLSAASQAFLGDASARRSAATLGVNWRVGAATLKLSGARDFQGYGQAGVTGYVTSGLDYALSKRTTLYGAMSYRHSRHAGGGTGFGAGISHSF</sequence>
<feature type="domain" description="Porin" evidence="11">
    <location>
        <begin position="51"/>
        <end position="366"/>
    </location>
</feature>
<evidence type="ECO:0000256" key="8">
    <source>
        <dbReference type="ARBA" id="ARBA00023114"/>
    </source>
</evidence>
<keyword evidence="13" id="KW-1185">Reference proteome</keyword>